<gene>
    <name evidence="2" type="ORF">F2P81_005993</name>
    <name evidence="1" type="ORF">SMAX5B_013531</name>
</gene>
<evidence type="ECO:0000313" key="2">
    <source>
        <dbReference type="EMBL" id="KAF0042461.1"/>
    </source>
</evidence>
<reference evidence="2 4" key="2">
    <citation type="submission" date="2019-06" db="EMBL/GenBank/DDBJ databases">
        <title>Draft genomes of female and male turbot (Scophthalmus maximus).</title>
        <authorList>
            <person name="Xu H."/>
            <person name="Xu X.-W."/>
            <person name="Shao C."/>
            <person name="Chen S."/>
        </authorList>
    </citation>
    <scope>NUCLEOTIDE SEQUENCE [LARGE SCALE GENOMIC DNA]</scope>
    <source>
        <strain evidence="2">Ysfricsl-2016a</strain>
        <tissue evidence="2">Blood</tissue>
    </source>
</reference>
<dbReference type="Proteomes" id="UP000438429">
    <property type="component" value="Unassembled WGS sequence"/>
</dbReference>
<evidence type="ECO:0000313" key="3">
    <source>
        <dbReference type="Proteomes" id="UP000246464"/>
    </source>
</evidence>
<protein>
    <submittedName>
        <fullName evidence="1">Uncharacterized protein</fullName>
    </submittedName>
</protein>
<sequence>MASSNAVRLGPVCETGYIMGFDLHARCESCLNIRDQVTLRLADKTHQCGVQTKAAISNISFLAHSVTKMAAEPKLLPRRASELLTAASAILAMSASIAVCSARITAWQNLIQNGLTNQNVGLHLARSSS</sequence>
<proteinExistence type="predicted"/>
<accession>A0A2U9C8Z6</accession>
<name>A0A2U9C8Z6_SCOMX</name>
<dbReference type="AlphaFoldDB" id="A0A2U9C8Z6"/>
<dbReference type="Proteomes" id="UP000246464">
    <property type="component" value="Chromosome 12"/>
</dbReference>
<reference evidence="1 3" key="1">
    <citation type="submission" date="2017-12" db="EMBL/GenBank/DDBJ databases">
        <title>Integrating genomic resources of turbot (Scophthalmus maximus) in depth evaluation of genetic and physical mapping variation across individuals.</title>
        <authorList>
            <person name="Martinez P."/>
        </authorList>
    </citation>
    <scope>NUCLEOTIDE SEQUENCE [LARGE SCALE GENOMIC DNA]</scope>
</reference>
<evidence type="ECO:0000313" key="1">
    <source>
        <dbReference type="EMBL" id="AWP11352.1"/>
    </source>
</evidence>
<evidence type="ECO:0000313" key="4">
    <source>
        <dbReference type="Proteomes" id="UP000438429"/>
    </source>
</evidence>
<dbReference type="EMBL" id="CP026254">
    <property type="protein sequence ID" value="AWP11352.1"/>
    <property type="molecule type" value="Genomic_DNA"/>
</dbReference>
<organism evidence="1 3">
    <name type="scientific">Scophthalmus maximus</name>
    <name type="common">Turbot</name>
    <name type="synonym">Psetta maxima</name>
    <dbReference type="NCBI Taxonomy" id="52904"/>
    <lineage>
        <taxon>Eukaryota</taxon>
        <taxon>Metazoa</taxon>
        <taxon>Chordata</taxon>
        <taxon>Craniata</taxon>
        <taxon>Vertebrata</taxon>
        <taxon>Euteleostomi</taxon>
        <taxon>Actinopterygii</taxon>
        <taxon>Neopterygii</taxon>
        <taxon>Teleostei</taxon>
        <taxon>Neoteleostei</taxon>
        <taxon>Acanthomorphata</taxon>
        <taxon>Carangaria</taxon>
        <taxon>Pleuronectiformes</taxon>
        <taxon>Pleuronectoidei</taxon>
        <taxon>Scophthalmidae</taxon>
        <taxon>Scophthalmus</taxon>
    </lineage>
</organism>
<dbReference type="EMBL" id="VEVO01000005">
    <property type="protein sequence ID" value="KAF0042461.1"/>
    <property type="molecule type" value="Genomic_DNA"/>
</dbReference>
<keyword evidence="3" id="KW-1185">Reference proteome</keyword>